<feature type="transmembrane region" description="Helical" evidence="5">
    <location>
        <begin position="115"/>
        <end position="135"/>
    </location>
</feature>
<dbReference type="Pfam" id="PF01564">
    <property type="entry name" value="Spermine_synth"/>
    <property type="match status" value="1"/>
</dbReference>
<accession>A0ABT2EK92</accession>
<feature type="active site" description="Proton acceptor" evidence="4">
    <location>
        <position position="368"/>
    </location>
</feature>
<organism evidence="7 8">
    <name type="scientific">Candidatus Fervidibacter sacchari</name>
    <dbReference type="NCBI Taxonomy" id="1448929"/>
    <lineage>
        <taxon>Bacteria</taxon>
        <taxon>Candidatus Fervidibacterota</taxon>
        <taxon>Candidatus Fervidibacter</taxon>
    </lineage>
</organism>
<dbReference type="EMBL" id="JANUCP010000001">
    <property type="protein sequence ID" value="MCS3917876.1"/>
    <property type="molecule type" value="Genomic_DNA"/>
</dbReference>
<dbReference type="SUPFAM" id="SSF53335">
    <property type="entry name" value="S-adenosyl-L-methionine-dependent methyltransferases"/>
    <property type="match status" value="1"/>
</dbReference>
<keyword evidence="5" id="KW-1133">Transmembrane helix</keyword>
<dbReference type="PROSITE" id="PS51006">
    <property type="entry name" value="PABS_2"/>
    <property type="match status" value="1"/>
</dbReference>
<dbReference type="NCBIfam" id="NF037959">
    <property type="entry name" value="MFS_SpdSyn"/>
    <property type="match status" value="1"/>
</dbReference>
<proteinExistence type="inferred from homology"/>
<dbReference type="InterPro" id="IPR030374">
    <property type="entry name" value="PABS"/>
</dbReference>
<dbReference type="Proteomes" id="UP001204798">
    <property type="component" value="Unassembled WGS sequence"/>
</dbReference>
<feature type="domain" description="PABS" evidence="6">
    <location>
        <begin position="219"/>
        <end position="459"/>
    </location>
</feature>
<feature type="transmembrane region" description="Helical" evidence="5">
    <location>
        <begin position="33"/>
        <end position="54"/>
    </location>
</feature>
<feature type="transmembrane region" description="Helical" evidence="5">
    <location>
        <begin position="66"/>
        <end position="84"/>
    </location>
</feature>
<feature type="transmembrane region" description="Helical" evidence="5">
    <location>
        <begin position="156"/>
        <end position="177"/>
    </location>
</feature>
<comment type="caution">
    <text evidence="7">The sequence shown here is derived from an EMBL/GenBank/DDBJ whole genome shotgun (WGS) entry which is preliminary data.</text>
</comment>
<dbReference type="RefSeq" id="WP_259092561.1">
    <property type="nucleotide sequence ID" value="NZ_CP130454.1"/>
</dbReference>
<evidence type="ECO:0000256" key="2">
    <source>
        <dbReference type="ARBA" id="ARBA00022679"/>
    </source>
</evidence>
<keyword evidence="3 4" id="KW-0620">Polyamine biosynthesis</keyword>
<evidence type="ECO:0000259" key="6">
    <source>
        <dbReference type="PROSITE" id="PS51006"/>
    </source>
</evidence>
<dbReference type="Gene3D" id="3.40.50.150">
    <property type="entry name" value="Vaccinia Virus protein VP39"/>
    <property type="match status" value="1"/>
</dbReference>
<evidence type="ECO:0000256" key="3">
    <source>
        <dbReference type="ARBA" id="ARBA00023115"/>
    </source>
</evidence>
<dbReference type="PANTHER" id="PTHR43317:SF1">
    <property type="entry name" value="THERMOSPERMINE SYNTHASE ACAULIS5"/>
    <property type="match status" value="1"/>
</dbReference>
<dbReference type="PANTHER" id="PTHR43317">
    <property type="entry name" value="THERMOSPERMINE SYNTHASE ACAULIS5"/>
    <property type="match status" value="1"/>
</dbReference>
<evidence type="ECO:0000256" key="1">
    <source>
        <dbReference type="ARBA" id="ARBA00007867"/>
    </source>
</evidence>
<evidence type="ECO:0000313" key="8">
    <source>
        <dbReference type="Proteomes" id="UP001204798"/>
    </source>
</evidence>
<sequence length="517" mass="57587">MIWLIAFLCGAIVMVLEIAGGSRILPVYFGSGAITWASVISVFLAGLSIGYFLGGLIADKFPTPHGLGILLIFAAIGIGLISPLEKWLFPEEVVMGAGGVPMPVESIFERIMGRYGVLLAATVLFGLPTILLGTVSPYLVRLASKGVETAGRTAGSIYAVSTVGSIVGTLGCAFVLLPKWGVSTVLMQTMAATLFAALLCFATGAISSPRRAGRANLALVLLLALSAISFIAAQVLYRRDSLYHRIIVEQVGNIRYLRFDASYQSAMDLKDPDRAVFVYTDYLHLGLLFKPDAKKVLFIGLGGATAQKKFHKDYPQMIIHTAEIDPAVKEVAEKFFDFREDERMKVFIEDGRVYLRKTKERYDLIILDAYYGSRYEVTLPFHLVTREFWWLAKSRLTGDGVVVFNLVGRLEGFRSEVTRSILKTMLSIFPELYLFPVEYRRMPWLYDRRNLIVIAPVKPLKLSREELVKRAEKMVEEGKIKIAQLPNYAADLYLKRVPFSDVPLLTDDYAPVEFLHP</sequence>
<evidence type="ECO:0000313" key="7">
    <source>
        <dbReference type="EMBL" id="MCS3917876.1"/>
    </source>
</evidence>
<keyword evidence="2 4" id="KW-0808">Transferase</keyword>
<evidence type="ECO:0000256" key="4">
    <source>
        <dbReference type="PROSITE-ProRule" id="PRU00354"/>
    </source>
</evidence>
<name>A0ABT2EK92_9BACT</name>
<keyword evidence="8" id="KW-1185">Reference proteome</keyword>
<gene>
    <name evidence="7" type="ORF">M2350_000273</name>
</gene>
<reference evidence="7 8" key="1">
    <citation type="submission" date="2022-08" db="EMBL/GenBank/DDBJ databases">
        <title>Bacterial and archaeal communities from various locations to study Microbial Dark Matter (Phase II).</title>
        <authorList>
            <person name="Stepanauskas R."/>
        </authorList>
    </citation>
    <scope>NUCLEOTIDE SEQUENCE [LARGE SCALE GENOMIC DNA]</scope>
    <source>
        <strain evidence="7 8">PD1</strain>
    </source>
</reference>
<dbReference type="InterPro" id="IPR029063">
    <property type="entry name" value="SAM-dependent_MTases_sf"/>
</dbReference>
<keyword evidence="5" id="KW-0812">Transmembrane</keyword>
<feature type="transmembrane region" description="Helical" evidence="5">
    <location>
        <begin position="217"/>
        <end position="237"/>
    </location>
</feature>
<comment type="similarity">
    <text evidence="1">Belongs to the spermidine/spermine synthase family.</text>
</comment>
<evidence type="ECO:0000256" key="5">
    <source>
        <dbReference type="SAM" id="Phobius"/>
    </source>
</evidence>
<keyword evidence="5" id="KW-0472">Membrane</keyword>
<feature type="transmembrane region" description="Helical" evidence="5">
    <location>
        <begin position="183"/>
        <end position="205"/>
    </location>
</feature>
<protein>
    <submittedName>
        <fullName evidence="7">Spermidine synthase/uncharacterized membrane protein YdcZ (DUF606 family)</fullName>
    </submittedName>
</protein>